<proteinExistence type="predicted"/>
<evidence type="ECO:0000256" key="1">
    <source>
        <dbReference type="SAM" id="MobiDB-lite"/>
    </source>
</evidence>
<dbReference type="AlphaFoldDB" id="A0A8H5WUY5"/>
<dbReference type="Proteomes" id="UP000567885">
    <property type="component" value="Unassembled WGS sequence"/>
</dbReference>
<protein>
    <submittedName>
        <fullName evidence="2">Uncharacterized protein</fullName>
    </submittedName>
</protein>
<sequence length="152" mass="17483">MFSTRPAKTVAMAEDGTDPEAPKPRPASSCTEILLLSNRKEASEQFAKAARAEKAYRTKKKATLARANYNETKEHFREAFSHFKLAFKGLFSSIKNVTYLFSERSEIKRQEAEKKKREKNLERKRKLEEQLAKAQVDDHGEEEEEGEKKTEA</sequence>
<keyword evidence="3" id="KW-1185">Reference proteome</keyword>
<name>A0A8H5WUY5_FUSHE</name>
<dbReference type="EMBL" id="JAAGWQ010000069">
    <property type="protein sequence ID" value="KAF5671238.1"/>
    <property type="molecule type" value="Genomic_DNA"/>
</dbReference>
<gene>
    <name evidence="2" type="ORF">FHETE_4208</name>
</gene>
<organism evidence="2 3">
    <name type="scientific">Fusarium heterosporum</name>
    <dbReference type="NCBI Taxonomy" id="42747"/>
    <lineage>
        <taxon>Eukaryota</taxon>
        <taxon>Fungi</taxon>
        <taxon>Dikarya</taxon>
        <taxon>Ascomycota</taxon>
        <taxon>Pezizomycotina</taxon>
        <taxon>Sordariomycetes</taxon>
        <taxon>Hypocreomycetidae</taxon>
        <taxon>Hypocreales</taxon>
        <taxon>Nectriaceae</taxon>
        <taxon>Fusarium</taxon>
        <taxon>Fusarium heterosporum species complex</taxon>
    </lineage>
</organism>
<accession>A0A8H5WUY5</accession>
<feature type="compositionally biased region" description="Basic and acidic residues" evidence="1">
    <location>
        <begin position="108"/>
        <end position="138"/>
    </location>
</feature>
<comment type="caution">
    <text evidence="2">The sequence shown here is derived from an EMBL/GenBank/DDBJ whole genome shotgun (WGS) entry which is preliminary data.</text>
</comment>
<dbReference type="OrthoDB" id="4771937at2759"/>
<feature type="region of interest" description="Disordered" evidence="1">
    <location>
        <begin position="1"/>
        <end position="28"/>
    </location>
</feature>
<reference evidence="2 3" key="1">
    <citation type="submission" date="2020-05" db="EMBL/GenBank/DDBJ databases">
        <title>Identification and distribution of gene clusters putatively required for synthesis of sphingolipid metabolism inhibitors in phylogenetically diverse species of the filamentous fungus Fusarium.</title>
        <authorList>
            <person name="Kim H.-S."/>
            <person name="Busman M."/>
            <person name="Brown D.W."/>
            <person name="Divon H."/>
            <person name="Uhlig S."/>
            <person name="Proctor R.H."/>
        </authorList>
    </citation>
    <scope>NUCLEOTIDE SEQUENCE [LARGE SCALE GENOMIC DNA]</scope>
    <source>
        <strain evidence="2 3">NRRL 20693</strain>
    </source>
</reference>
<evidence type="ECO:0000313" key="3">
    <source>
        <dbReference type="Proteomes" id="UP000567885"/>
    </source>
</evidence>
<feature type="region of interest" description="Disordered" evidence="1">
    <location>
        <begin position="108"/>
        <end position="152"/>
    </location>
</feature>
<evidence type="ECO:0000313" key="2">
    <source>
        <dbReference type="EMBL" id="KAF5671238.1"/>
    </source>
</evidence>